<gene>
    <name evidence="3" type="ORF">IFJ75_12070</name>
</gene>
<dbReference type="InterPro" id="IPR005097">
    <property type="entry name" value="Sacchrp_dh_NADP-bd"/>
</dbReference>
<feature type="domain" description="DUF4166" evidence="2">
    <location>
        <begin position="378"/>
        <end position="536"/>
    </location>
</feature>
<proteinExistence type="predicted"/>
<dbReference type="Gene3D" id="3.40.50.720">
    <property type="entry name" value="NAD(P)-binding Rossmann-like Domain"/>
    <property type="match status" value="1"/>
</dbReference>
<reference evidence="3" key="1">
    <citation type="submission" date="2020-09" db="EMBL/GenBank/DDBJ databases">
        <title>Brevundimonas sp. LVF2 isolated from a puddle in Goettingen, Germany.</title>
        <authorList>
            <person name="Friedrich I."/>
            <person name="Klassen A."/>
            <person name="Hannes N."/>
            <person name="Schneider D."/>
            <person name="Hertel R."/>
            <person name="Daniel R."/>
        </authorList>
    </citation>
    <scope>NUCLEOTIDE SEQUENCE</scope>
    <source>
        <strain evidence="3">LVF2</strain>
    </source>
</reference>
<dbReference type="EMBL" id="CP062222">
    <property type="protein sequence ID" value="QTC90023.1"/>
    <property type="molecule type" value="Genomic_DNA"/>
</dbReference>
<dbReference type="SUPFAM" id="SSF51735">
    <property type="entry name" value="NAD(P)-binding Rossmann-fold domains"/>
    <property type="match status" value="1"/>
</dbReference>
<dbReference type="RefSeq" id="WP_207868440.1">
    <property type="nucleotide sequence ID" value="NZ_CP062222.1"/>
</dbReference>
<dbReference type="Pfam" id="PF03435">
    <property type="entry name" value="Sacchrp_dh_NADP"/>
    <property type="match status" value="1"/>
</dbReference>
<dbReference type="AlphaFoldDB" id="A0A975GUZ7"/>
<evidence type="ECO:0000313" key="3">
    <source>
        <dbReference type="EMBL" id="QTC90023.1"/>
    </source>
</evidence>
<dbReference type="Pfam" id="PF13761">
    <property type="entry name" value="DUF4166"/>
    <property type="match status" value="1"/>
</dbReference>
<accession>A0A975GUZ7</accession>
<dbReference type="PANTHER" id="PTHR43796:SF2">
    <property type="entry name" value="CARBOXYNORSPERMIDINE SYNTHASE"/>
    <property type="match status" value="1"/>
</dbReference>
<dbReference type="InterPro" id="IPR036291">
    <property type="entry name" value="NAD(P)-bd_dom_sf"/>
</dbReference>
<evidence type="ECO:0000259" key="1">
    <source>
        <dbReference type="Pfam" id="PF03435"/>
    </source>
</evidence>
<protein>
    <submittedName>
        <fullName evidence="3">DUF4166 domain-containing protein</fullName>
    </submittedName>
</protein>
<name>A0A975GUZ7_9CAUL</name>
<organism evidence="3 4">
    <name type="scientific">Brevundimonas goettingensis</name>
    <dbReference type="NCBI Taxonomy" id="2774190"/>
    <lineage>
        <taxon>Bacteria</taxon>
        <taxon>Pseudomonadati</taxon>
        <taxon>Pseudomonadota</taxon>
        <taxon>Alphaproteobacteria</taxon>
        <taxon>Caulobacterales</taxon>
        <taxon>Caulobacteraceae</taxon>
        <taxon>Brevundimonas</taxon>
    </lineage>
</organism>
<dbReference type="InterPro" id="IPR025311">
    <property type="entry name" value="DUF4166"/>
</dbReference>
<feature type="domain" description="Saccharopine dehydrogenase NADP binding" evidence="1">
    <location>
        <begin position="4"/>
        <end position="124"/>
    </location>
</feature>
<dbReference type="PANTHER" id="PTHR43796">
    <property type="entry name" value="CARBOXYNORSPERMIDINE SYNTHASE"/>
    <property type="match status" value="1"/>
</dbReference>
<keyword evidence="4" id="KW-1185">Reference proteome</keyword>
<dbReference type="KEGG" id="bgoe:IFJ75_12070"/>
<dbReference type="Proteomes" id="UP000663918">
    <property type="component" value="Chromosome"/>
</dbReference>
<evidence type="ECO:0000313" key="4">
    <source>
        <dbReference type="Proteomes" id="UP000663918"/>
    </source>
</evidence>
<evidence type="ECO:0000259" key="2">
    <source>
        <dbReference type="Pfam" id="PF13761"/>
    </source>
</evidence>
<sequence>MTRVLVIGAGGVFGSRLARGLVRDGFEVVVAGRSLARAEATKAEVGAASAVALDTRSLTPADLMATGASIVVDAAGPFQGAEPRVAKAAIAAGLHYVDLADGRDFVAGFGALDEAAKAAGVTALTGASSTPALSNAALDALTEGWTRIDSVEAAISPGARAPRGRSVTEAILSWLGRPVRVFEGGDWTERAGWGVVVTRDFGPAGRRRLSLCETPDLDVLAERFRPTDRALFMAGLVPGFAHWGGWLLAKLVNLTGADPRSLTGLVIFLSRLAAPFGSDIGAMRVEATGRDGGGRAVRAVWLLIAPPGVGPVTPGIPAVTAVKALAMGRMQPGARVCVGELSLSELEAELARHGITTTTTVEPSSLFARAIGPAFDTLPTPIRALHETTGASLWRGQASVDGAANPVAGLVARVFGFPRAGQGVPVEVRIDADRDRSIWRREIGGSRFRSRLSLPGSGGRVVESFGPCAFDLILTPEDGRLVYRVQGWRLLGLSMPRAWAPTTVTHEKEDAEGRFAFDVEIGLPVAGRMVRYRGWLEAV</sequence>